<evidence type="ECO:0000256" key="8">
    <source>
        <dbReference type="SAM" id="SignalP"/>
    </source>
</evidence>
<dbReference type="PANTHER" id="PTHR10730:SF45">
    <property type="entry name" value="PROCOLLAGEN-LYSINE,2-OXOGLUTARATE 5-DIOXYGENASE"/>
    <property type="match status" value="1"/>
</dbReference>
<proteinExistence type="predicted"/>
<dbReference type="PANTHER" id="PTHR10730">
    <property type="entry name" value="PROCOLLAGEN-LYSINE,2-OXOGLUTARATE 5-DIOXYGENASE/GLYCOSYLTRANSFERASE 25 FAMILY MEMBER"/>
    <property type="match status" value="1"/>
</dbReference>
<gene>
    <name evidence="11" type="primary">LOC108567706</name>
</gene>
<dbReference type="Proteomes" id="UP000695000">
    <property type="component" value="Unplaced"/>
</dbReference>
<dbReference type="InterPro" id="IPR050757">
    <property type="entry name" value="Collagen_mod_GT25"/>
</dbReference>
<feature type="signal peptide" evidence="8">
    <location>
        <begin position="1"/>
        <end position="16"/>
    </location>
</feature>
<dbReference type="Pfam" id="PF25342">
    <property type="entry name" value="GT_PLOD"/>
    <property type="match status" value="1"/>
</dbReference>
<evidence type="ECO:0000256" key="6">
    <source>
        <dbReference type="ARBA" id="ARBA00023004"/>
    </source>
</evidence>
<name>A0ABM1NAF6_NICVS</name>
<keyword evidence="5" id="KW-0560">Oxidoreductase</keyword>
<evidence type="ECO:0000256" key="5">
    <source>
        <dbReference type="ARBA" id="ARBA00023002"/>
    </source>
</evidence>
<keyword evidence="7" id="KW-0325">Glycoprotein</keyword>
<organism evidence="10 11">
    <name type="scientific">Nicrophorus vespilloides</name>
    <name type="common">Boreal carrion beetle</name>
    <dbReference type="NCBI Taxonomy" id="110193"/>
    <lineage>
        <taxon>Eukaryota</taxon>
        <taxon>Metazoa</taxon>
        <taxon>Ecdysozoa</taxon>
        <taxon>Arthropoda</taxon>
        <taxon>Hexapoda</taxon>
        <taxon>Insecta</taxon>
        <taxon>Pterygota</taxon>
        <taxon>Neoptera</taxon>
        <taxon>Endopterygota</taxon>
        <taxon>Coleoptera</taxon>
        <taxon>Polyphaga</taxon>
        <taxon>Staphyliniformia</taxon>
        <taxon>Silphidae</taxon>
        <taxon>Nicrophorinae</taxon>
        <taxon>Nicrophorus</taxon>
    </lineage>
</organism>
<dbReference type="RefSeq" id="XP_017783806.1">
    <property type="nucleotide sequence ID" value="XM_017928317.1"/>
</dbReference>
<evidence type="ECO:0000313" key="11">
    <source>
        <dbReference type="RefSeq" id="XP_017783806.1"/>
    </source>
</evidence>
<feature type="domain" description="Fe2OG dioxygenase" evidence="9">
    <location>
        <begin position="661"/>
        <end position="754"/>
    </location>
</feature>
<dbReference type="InterPro" id="IPR006620">
    <property type="entry name" value="Pro_4_hyd_alph"/>
</dbReference>
<evidence type="ECO:0000256" key="3">
    <source>
        <dbReference type="ARBA" id="ARBA00022729"/>
    </source>
</evidence>
<keyword evidence="3 8" id="KW-0732">Signal</keyword>
<evidence type="ECO:0000256" key="2">
    <source>
        <dbReference type="ARBA" id="ARBA00022723"/>
    </source>
</evidence>
<reference evidence="11" key="1">
    <citation type="submission" date="2025-08" db="UniProtKB">
        <authorList>
            <consortium name="RefSeq"/>
        </authorList>
    </citation>
    <scope>IDENTIFICATION</scope>
    <source>
        <tissue evidence="11">Whole Larva</tissue>
    </source>
</reference>
<evidence type="ECO:0000256" key="4">
    <source>
        <dbReference type="ARBA" id="ARBA00022964"/>
    </source>
</evidence>
<keyword evidence="4" id="KW-0223">Dioxygenase</keyword>
<dbReference type="Pfam" id="PF03171">
    <property type="entry name" value="2OG-FeII_Oxy"/>
    <property type="match status" value="1"/>
</dbReference>
<evidence type="ECO:0000313" key="10">
    <source>
        <dbReference type="Proteomes" id="UP000695000"/>
    </source>
</evidence>
<evidence type="ECO:0000256" key="7">
    <source>
        <dbReference type="ARBA" id="ARBA00023180"/>
    </source>
</evidence>
<dbReference type="SMART" id="SM00702">
    <property type="entry name" value="P4Hc"/>
    <property type="match status" value="1"/>
</dbReference>
<dbReference type="PROSITE" id="PS51471">
    <property type="entry name" value="FE2OG_OXY"/>
    <property type="match status" value="1"/>
</dbReference>
<keyword evidence="2" id="KW-0479">Metal-binding</keyword>
<evidence type="ECO:0000259" key="9">
    <source>
        <dbReference type="PROSITE" id="PS51471"/>
    </source>
</evidence>
<sequence>MYLILLILSYLSLTFSSDVSIEGVCDSISCNDKPRELNLYKSNDEVLVYTVATEETDGFQRYLQTARQYGILPTVLGMGEEWKGGENIRQQAGGGWKVNLFRDALKKQTTEDDQDKIVLFTDGYDVIFLSKMQQILDAFKKTEARILFGAESACWPDQSLAKDYPQVTHGKPYLNSGLYMGYISDILQLLERETIEDAQDDQLFFTKAYLDETFRNKHKFKLDHNSEIFQNLNGATSEIEIYPDEGKESTNFIVKNFLTQTQPLILHGNGPSKIALNALANYAAQAWTPQEGCLHCKDGHMDFEDTADHKMPIVYLAVFVEQATPFLTEQLQKINSLHYPKKRMHIFIHNNLKYHQDLIKQFIDFHKNDYLSIKEVKSEDGINEWAARDLSLDQCLLKNCDFYFSIDGIAHLDNPHTLRLLIEQNRTIVAPLLVRPKKAWSNFWGALTTDGFYARSNDYMDIVHNTKRGLWNVPFITNCYLVNATLLRKYDRTKIHYSRGNLDADMAFCANIRDLDIFMYVSNRIDFGHLINPESFDTTLAVPDMYQIFDNQQDWEERYIHKEYPEAFNVEKKPKQPCPDVYWFPVVTRKFCNDLIQMMESFGKWSSGTNDDNRLQGGYEAVPTRDIHMNQVGWEPHWLYFLQQYIRPLQELVFTGYFHDPPRSMMNFVVRYRPDEQPSLRPHHDSSTYTINIALNEINVDYEGGGCKFLRYNCSVVDTKPGWVLIHPGRLTHFHEGLLVTKGTRYIMISFVDP</sequence>
<protein>
    <submittedName>
        <fullName evidence="11">Procollagen-lysine,2-oxoglutarate 5-dioxygenase 1 isoform X1</fullName>
    </submittedName>
</protein>
<accession>A0ABM1NAF6</accession>
<dbReference type="InterPro" id="IPR005123">
    <property type="entry name" value="Oxoglu/Fe-dep_dioxygenase_dom"/>
</dbReference>
<keyword evidence="6" id="KW-0408">Iron</keyword>
<dbReference type="InterPro" id="IPR044861">
    <property type="entry name" value="IPNS-like_FE2OG_OXY"/>
</dbReference>
<dbReference type="InterPro" id="IPR057589">
    <property type="entry name" value="GT_PLOD"/>
</dbReference>
<keyword evidence="10" id="KW-1185">Reference proteome</keyword>
<dbReference type="Gene3D" id="2.60.120.620">
    <property type="entry name" value="q2cbj1_9rhob like domain"/>
    <property type="match status" value="1"/>
</dbReference>
<dbReference type="GeneID" id="108567706"/>
<comment type="cofactor">
    <cofactor evidence="1">
        <name>L-ascorbate</name>
        <dbReference type="ChEBI" id="CHEBI:38290"/>
    </cofactor>
</comment>
<feature type="chain" id="PRO_5046803847" evidence="8">
    <location>
        <begin position="17"/>
        <end position="754"/>
    </location>
</feature>
<evidence type="ECO:0000256" key="1">
    <source>
        <dbReference type="ARBA" id="ARBA00001961"/>
    </source>
</evidence>